<dbReference type="AlphaFoldDB" id="A0A811TJC1"/>
<reference evidence="2" key="1">
    <citation type="submission" date="2020-10" db="EMBL/GenBank/DDBJ databases">
        <authorList>
            <person name="Hahn C.J."/>
            <person name="Laso-Perez R."/>
            <person name="Vulcano F."/>
            <person name="Vaziourakis K.-M."/>
            <person name="Stokke R."/>
            <person name="Steen I.H."/>
            <person name="Teske A."/>
            <person name="Boetius A."/>
            <person name="Liebeke M."/>
            <person name="Amann R."/>
            <person name="Knittel K."/>
        </authorList>
    </citation>
    <scope>NUCLEOTIDE SEQUENCE</scope>
    <source>
        <strain evidence="2">Gfbio:e3339647-f889-4370-9287-4fb5cb688e4c:AG392J18_GoMArc1</strain>
        <strain evidence="1">Gfbio:e3339647-f889-4370-9287-4fb5cb688e4c:AG392M11_GoMArc1</strain>
    </source>
</reference>
<comment type="caution">
    <text evidence="2">The sequence shown here is derived from an EMBL/GenBank/DDBJ whole genome shotgun (WGS) entry which is preliminary data.</text>
</comment>
<organism evidence="2 3">
    <name type="scientific">Candidatus Argoarchaeum ethanivorans</name>
    <dbReference type="NCBI Taxonomy" id="2608793"/>
    <lineage>
        <taxon>Archaea</taxon>
        <taxon>Methanobacteriati</taxon>
        <taxon>Methanobacteriota</taxon>
        <taxon>Stenosarchaea group</taxon>
        <taxon>Methanomicrobia</taxon>
        <taxon>Methanosarcinales</taxon>
        <taxon>Methanosarcinales incertae sedis</taxon>
        <taxon>GOM Arc I cluster</taxon>
        <taxon>Candidatus Argoarchaeum</taxon>
    </lineage>
</organism>
<evidence type="ECO:0000313" key="3">
    <source>
        <dbReference type="Proteomes" id="UP000612009"/>
    </source>
</evidence>
<accession>A0A811TJC1</accession>
<evidence type="ECO:0008006" key="4">
    <source>
        <dbReference type="Google" id="ProtNLM"/>
    </source>
</evidence>
<evidence type="ECO:0000313" key="2">
    <source>
        <dbReference type="EMBL" id="CAD6494926.1"/>
    </source>
</evidence>
<evidence type="ECO:0000313" key="1">
    <source>
        <dbReference type="EMBL" id="CAD6493586.1"/>
    </source>
</evidence>
<dbReference type="Proteomes" id="UP000612009">
    <property type="component" value="Unassembled WGS sequence"/>
</dbReference>
<sequence>MVMRTLEIRKIRFLIPHDRIDHVVSRLREINKTLEITVEGDEVQVAGDLHNTKMCKNILKLLWGESYG</sequence>
<dbReference type="EMBL" id="CAJHIR010000101">
    <property type="protein sequence ID" value="CAD6494926.1"/>
    <property type="molecule type" value="Genomic_DNA"/>
</dbReference>
<name>A0A811TJC1_9EURY</name>
<protein>
    <recommendedName>
        <fullName evidence="4">HMA domain-containing protein</fullName>
    </recommendedName>
</protein>
<dbReference type="Proteomes" id="UP000639006">
    <property type="component" value="Unassembled WGS sequence"/>
</dbReference>
<dbReference type="EMBL" id="CAJHIQ010000039">
    <property type="protein sequence ID" value="CAD6493586.1"/>
    <property type="molecule type" value="Genomic_DNA"/>
</dbReference>
<proteinExistence type="predicted"/>
<gene>
    <name evidence="1" type="ORF">DIAAKJNI_00520</name>
    <name evidence="2" type="ORF">LAKADJCE_01003</name>
</gene>